<dbReference type="GO" id="GO:0003677">
    <property type="term" value="F:DNA binding"/>
    <property type="evidence" value="ECO:0007669"/>
    <property type="project" value="InterPro"/>
</dbReference>
<keyword evidence="1" id="KW-0547">Nucleotide-binding</keyword>
<dbReference type="PRINTS" id="PR00038">
    <property type="entry name" value="HTHLUXR"/>
</dbReference>
<dbReference type="GO" id="GO:0004016">
    <property type="term" value="F:adenylate cyclase activity"/>
    <property type="evidence" value="ECO:0007669"/>
    <property type="project" value="TreeGrafter"/>
</dbReference>
<dbReference type="PANTHER" id="PTHR16305">
    <property type="entry name" value="TESTICULAR SOLUBLE ADENYLYL CYCLASE"/>
    <property type="match status" value="1"/>
</dbReference>
<evidence type="ECO:0000256" key="2">
    <source>
        <dbReference type="ARBA" id="ARBA00022840"/>
    </source>
</evidence>
<accession>A0A7G3ULG5</accession>
<dbReference type="CDD" id="cd06170">
    <property type="entry name" value="LuxR_C_like"/>
    <property type="match status" value="1"/>
</dbReference>
<dbReference type="GO" id="GO:0006355">
    <property type="term" value="P:regulation of DNA-templated transcription"/>
    <property type="evidence" value="ECO:0007669"/>
    <property type="project" value="InterPro"/>
</dbReference>
<dbReference type="EMBL" id="CP029159">
    <property type="protein sequence ID" value="QKM71136.1"/>
    <property type="molecule type" value="Genomic_DNA"/>
</dbReference>
<evidence type="ECO:0000313" key="6">
    <source>
        <dbReference type="Proteomes" id="UP000005940"/>
    </source>
</evidence>
<name>A0A7G3ULG5_STRT9</name>
<proteinExistence type="predicted"/>
<evidence type="ECO:0000313" key="5">
    <source>
        <dbReference type="EMBL" id="QKM71136.1"/>
    </source>
</evidence>
<evidence type="ECO:0000256" key="3">
    <source>
        <dbReference type="SAM" id="MobiDB-lite"/>
    </source>
</evidence>
<dbReference type="PROSITE" id="PS50043">
    <property type="entry name" value="HTH_LUXR_2"/>
    <property type="match status" value="1"/>
</dbReference>
<dbReference type="AlphaFoldDB" id="A0A7G3ULG5"/>
<dbReference type="SUPFAM" id="SSF52540">
    <property type="entry name" value="P-loop containing nucleoside triphosphate hydrolases"/>
    <property type="match status" value="1"/>
</dbReference>
<gene>
    <name evidence="5" type="ORF">STSU_032510</name>
</gene>
<dbReference type="GO" id="GO:0005524">
    <property type="term" value="F:ATP binding"/>
    <property type="evidence" value="ECO:0007669"/>
    <property type="project" value="UniProtKB-KW"/>
</dbReference>
<evidence type="ECO:0000259" key="4">
    <source>
        <dbReference type="PROSITE" id="PS50043"/>
    </source>
</evidence>
<keyword evidence="2" id="KW-0067">ATP-binding</keyword>
<organism evidence="5 6">
    <name type="scientific">Streptomyces tsukubensis (strain DSM 42081 / NBRC 108919 / NRRL 18488 / 9993)</name>
    <dbReference type="NCBI Taxonomy" id="1114943"/>
    <lineage>
        <taxon>Bacteria</taxon>
        <taxon>Bacillati</taxon>
        <taxon>Actinomycetota</taxon>
        <taxon>Actinomycetes</taxon>
        <taxon>Kitasatosporales</taxon>
        <taxon>Streptomycetaceae</taxon>
        <taxon>Streptomyces</taxon>
    </lineage>
</organism>
<dbReference type="SMART" id="SM00421">
    <property type="entry name" value="HTH_LUXR"/>
    <property type="match status" value="1"/>
</dbReference>
<dbReference type="SUPFAM" id="SSF46894">
    <property type="entry name" value="C-terminal effector domain of the bipartite response regulators"/>
    <property type="match status" value="1"/>
</dbReference>
<dbReference type="InterPro" id="IPR016032">
    <property type="entry name" value="Sig_transdc_resp-reg_C-effctor"/>
</dbReference>
<dbReference type="PROSITE" id="PS00622">
    <property type="entry name" value="HTH_LUXR_1"/>
    <property type="match status" value="1"/>
</dbReference>
<dbReference type="Gene3D" id="1.10.10.10">
    <property type="entry name" value="Winged helix-like DNA-binding domain superfamily/Winged helix DNA-binding domain"/>
    <property type="match status" value="1"/>
</dbReference>
<dbReference type="RefSeq" id="WP_130585452.1">
    <property type="nucleotide sequence ID" value="NZ_CP029159.1"/>
</dbReference>
<dbReference type="InterPro" id="IPR036388">
    <property type="entry name" value="WH-like_DNA-bd_sf"/>
</dbReference>
<dbReference type="Pfam" id="PF13191">
    <property type="entry name" value="AAA_16"/>
    <property type="match status" value="1"/>
</dbReference>
<dbReference type="GO" id="GO:0005737">
    <property type="term" value="C:cytoplasm"/>
    <property type="evidence" value="ECO:0007669"/>
    <property type="project" value="TreeGrafter"/>
</dbReference>
<keyword evidence="6" id="KW-1185">Reference proteome</keyword>
<reference evidence="5 6" key="1">
    <citation type="journal article" date="2012" name="J. Bacteriol.">
        <title>Draft genome of Streptomyces tsukubaensis NRRL 18488, the producer of the clinically important immunosuppressant tacrolimus (FK506).</title>
        <authorList>
            <person name="Barreiro C."/>
            <person name="Prieto C."/>
            <person name="Sola-Landa A."/>
            <person name="Solera E."/>
            <person name="Martinez-Castro M."/>
            <person name="Perez-Redondo R."/>
            <person name="Garcia-Estrada C."/>
            <person name="Aparicio J.F."/>
            <person name="Fernandez-Martinez L.T."/>
            <person name="Santos-Aberturas J."/>
            <person name="Salehi-Najafabadi Z."/>
            <person name="Rodriguez-Garcia A."/>
            <person name="Tauch A."/>
            <person name="Martin J.F."/>
        </authorList>
    </citation>
    <scope>NUCLEOTIDE SEQUENCE [LARGE SCALE GENOMIC DNA]</scope>
    <source>
        <strain evidence="6">DSM 42081 / NBRC 108919 / NRRL 18488 / 9993</strain>
    </source>
</reference>
<dbReference type="Pfam" id="PF00196">
    <property type="entry name" value="GerE"/>
    <property type="match status" value="1"/>
</dbReference>
<feature type="domain" description="HTH luxR-type" evidence="4">
    <location>
        <begin position="905"/>
        <end position="970"/>
    </location>
</feature>
<dbReference type="InterPro" id="IPR000792">
    <property type="entry name" value="Tscrpt_reg_LuxR_C"/>
</dbReference>
<dbReference type="Proteomes" id="UP000005940">
    <property type="component" value="Chromosome"/>
</dbReference>
<sequence>MPEPRTLHPPQPQNLRSAELKRLLEAFDRRPAQRSTVLEVLGEPGSGKSTLLGELARHADGRGLTVLRARSAPAEREMPFHALLQAFTQPSPVPFTPLGGASSLRPLRQATAPEPVTYGFLPALRVMTPQAMRELFAEFVHQDTALLLDDFHWADPSSAQLVEDLLRTPLSAPLTVVIAHRPRQTHPRLRQALLHAAAVGSGHREELPPLSRVQSARLLGLAPADERLPPVHRAGEGNPTLLRLALADAMNPRIRGLVDDGPVPDDIAAALIGDIATLGSTHALVAATAAVIGERFDLPAVAAVAELTYDEVCRAGSQLAGRDIFRATDSGGAQFAFRNAGLRRLVYNRADPCWRMRAHRRAMNALSCDGTPAAVVARHIERSLPEGCTSDLETLTRAAREALPAGPEAAAHWLRLALRIMPRQFQGTALHRDLLIRVTRLLATTGGLADNRDLLDELLLRAGSLAGPERLSVVIGCAWMHTLLGDFDRARGLLTADLARARETGSAERAPLILQLDLLDLHEGRPGAPHAAETALALARAHGDRVTEAGALARTALHRAMDRDAGGVAEATGRATAALGALDALGTLGTPHNEEPALRPEYPAVAGWALALLGNARAAEEHFRRGLPLARTSPSGHSEPFLLTGLAYAYGLSGRLHTALQTAAEARTAVRPCAPGQVQAVATAVEAWCLAALHGRDDPRAEALAAEAEASLSWYSSGLGSITALRLADAARLRGEPEHAMALLLTTGNGPELPELPASLRAEAYEVLTCCAVATGDRSAREYADRARTAARAFTGLRHAAAHGEMARAHVLRTTPSLAVTLYLSAARHFSEAGMVWWQARALHLAAYCAGEAGDHGRRTSLLTLADALARRCGESWPPPFPARAVRPPAVTEPGPRPSTGATAPPHPLTGLSSREREVAVLAGMGLKTKEVAQRLSLSPRTVDSHLNRIYRKLDITSRASLVRILARAD</sequence>
<feature type="region of interest" description="Disordered" evidence="3">
    <location>
        <begin position="880"/>
        <end position="913"/>
    </location>
</feature>
<evidence type="ECO:0000256" key="1">
    <source>
        <dbReference type="ARBA" id="ARBA00022741"/>
    </source>
</evidence>
<dbReference type="PANTHER" id="PTHR16305:SF35">
    <property type="entry name" value="TRANSCRIPTIONAL ACTIVATOR DOMAIN"/>
    <property type="match status" value="1"/>
</dbReference>
<protein>
    <recommendedName>
        <fullName evidence="4">HTH luxR-type domain-containing protein</fullName>
    </recommendedName>
</protein>
<dbReference type="InterPro" id="IPR027417">
    <property type="entry name" value="P-loop_NTPase"/>
</dbReference>
<dbReference type="InterPro" id="IPR041664">
    <property type="entry name" value="AAA_16"/>
</dbReference>